<comment type="caution">
    <text evidence="1">The sequence shown here is derived from an EMBL/GenBank/DDBJ whole genome shotgun (WGS) entry which is preliminary data.</text>
</comment>
<dbReference type="Proteomes" id="UP000051802">
    <property type="component" value="Unassembled WGS sequence"/>
</dbReference>
<dbReference type="EMBL" id="LLXU01000049">
    <property type="protein sequence ID" value="KRG46989.1"/>
    <property type="molecule type" value="Genomic_DNA"/>
</dbReference>
<accession>A0A0R0AP10</accession>
<gene>
    <name evidence="1" type="ORF">ARC20_03875</name>
</gene>
<dbReference type="AlphaFoldDB" id="A0A0R0AP10"/>
<sequence>MSAQRYRITVTPLETDGRPPSGNALEFEQRSADNWMRTLEKFERQRGLCGDRCAALAVAIELLKSVAAEPHAQDRAVAQLRPHLDSLLAAAARLPKEG</sequence>
<evidence type="ECO:0000313" key="2">
    <source>
        <dbReference type="Proteomes" id="UP000051802"/>
    </source>
</evidence>
<keyword evidence="2" id="KW-1185">Reference proteome</keyword>
<proteinExistence type="predicted"/>
<dbReference type="Gene3D" id="3.10.20.850">
    <property type="entry name" value="Protein of unknown function DUF3861"/>
    <property type="match status" value="1"/>
</dbReference>
<protein>
    <recommendedName>
        <fullName evidence="3">DUF3861 domain-containing protein</fullName>
    </recommendedName>
</protein>
<dbReference type="InterPro" id="IPR038194">
    <property type="entry name" value="DUF3861_sf"/>
</dbReference>
<organism evidence="1 2">
    <name type="scientific">Stenotrophomonas panacihumi</name>
    <dbReference type="NCBI Taxonomy" id="676599"/>
    <lineage>
        <taxon>Bacteria</taxon>
        <taxon>Pseudomonadati</taxon>
        <taxon>Pseudomonadota</taxon>
        <taxon>Gammaproteobacteria</taxon>
        <taxon>Lysobacterales</taxon>
        <taxon>Lysobacteraceae</taxon>
        <taxon>Stenotrophomonas</taxon>
    </lineage>
</organism>
<dbReference type="STRING" id="676599.ARC20_03875"/>
<dbReference type="OrthoDB" id="5985218at2"/>
<evidence type="ECO:0000313" key="1">
    <source>
        <dbReference type="EMBL" id="KRG46989.1"/>
    </source>
</evidence>
<dbReference type="RefSeq" id="WP_057643794.1">
    <property type="nucleotide sequence ID" value="NZ_LLXU01000049.1"/>
</dbReference>
<dbReference type="InterPro" id="IPR024476">
    <property type="entry name" value="DUF3861"/>
</dbReference>
<evidence type="ECO:0008006" key="3">
    <source>
        <dbReference type="Google" id="ProtNLM"/>
    </source>
</evidence>
<reference evidence="1 2" key="1">
    <citation type="submission" date="2015-10" db="EMBL/GenBank/DDBJ databases">
        <title>Genome sequencing and analysis of members of genus Stenotrophomonas.</title>
        <authorList>
            <person name="Patil P.P."/>
            <person name="Midha S."/>
            <person name="Patil P.B."/>
        </authorList>
    </citation>
    <scope>NUCLEOTIDE SEQUENCE [LARGE SCALE GENOMIC DNA]</scope>
    <source>
        <strain evidence="1 2">JCM 16536</strain>
    </source>
</reference>
<dbReference type="Pfam" id="PF12977">
    <property type="entry name" value="DUF3861"/>
    <property type="match status" value="1"/>
</dbReference>
<name>A0A0R0AP10_9GAMM</name>